<name>A0A9W6U6T5_9STRA</name>
<proteinExistence type="predicted"/>
<dbReference type="AlphaFoldDB" id="A0A9W6U6T5"/>
<comment type="caution">
    <text evidence="2">The sequence shown here is derived from an EMBL/GenBank/DDBJ whole genome shotgun (WGS) entry which is preliminary data.</text>
</comment>
<reference evidence="2" key="1">
    <citation type="submission" date="2023-04" db="EMBL/GenBank/DDBJ databases">
        <title>Phytophthora fragariaefolia NBRC 109709.</title>
        <authorList>
            <person name="Ichikawa N."/>
            <person name="Sato H."/>
            <person name="Tonouchi N."/>
        </authorList>
    </citation>
    <scope>NUCLEOTIDE SEQUENCE</scope>
    <source>
        <strain evidence="2">NBRC 109709</strain>
    </source>
</reference>
<feature type="compositionally biased region" description="Acidic residues" evidence="1">
    <location>
        <begin position="52"/>
        <end position="62"/>
    </location>
</feature>
<sequence length="204" mass="23866">MEVHEAASRLLACPRLSREREAERQRAIQRPLAVNWRETVEDNGQVYISISSDEEDDEEDEELHAQPLQVKTEVADARPEVVTIDSDSDGLEDTEDEGPVRIKRKLEVEQDEKEHEQEHEQEQEQEKKQQPVVENKPKKKKKQQRQVATRDRVVWEQHHVSGVRKRRLDEEDAAFLLFYGERETPSANILRLIIGRCIMATLTR</sequence>
<dbReference type="Proteomes" id="UP001165121">
    <property type="component" value="Unassembled WGS sequence"/>
</dbReference>
<accession>A0A9W6U6T5</accession>
<evidence type="ECO:0000313" key="2">
    <source>
        <dbReference type="EMBL" id="GMF26979.1"/>
    </source>
</evidence>
<dbReference type="EMBL" id="BSXT01000422">
    <property type="protein sequence ID" value="GMF26979.1"/>
    <property type="molecule type" value="Genomic_DNA"/>
</dbReference>
<keyword evidence="3" id="KW-1185">Reference proteome</keyword>
<evidence type="ECO:0000313" key="3">
    <source>
        <dbReference type="Proteomes" id="UP001165121"/>
    </source>
</evidence>
<feature type="compositionally biased region" description="Acidic residues" evidence="1">
    <location>
        <begin position="86"/>
        <end position="97"/>
    </location>
</feature>
<evidence type="ECO:0000256" key="1">
    <source>
        <dbReference type="SAM" id="MobiDB-lite"/>
    </source>
</evidence>
<dbReference type="OrthoDB" id="10665096at2759"/>
<organism evidence="2 3">
    <name type="scientific">Phytophthora fragariaefolia</name>
    <dbReference type="NCBI Taxonomy" id="1490495"/>
    <lineage>
        <taxon>Eukaryota</taxon>
        <taxon>Sar</taxon>
        <taxon>Stramenopiles</taxon>
        <taxon>Oomycota</taxon>
        <taxon>Peronosporomycetes</taxon>
        <taxon>Peronosporales</taxon>
        <taxon>Peronosporaceae</taxon>
        <taxon>Phytophthora</taxon>
    </lineage>
</organism>
<protein>
    <submittedName>
        <fullName evidence="2">Unnamed protein product</fullName>
    </submittedName>
</protein>
<feature type="region of interest" description="Disordered" evidence="1">
    <location>
        <begin position="40"/>
        <end position="151"/>
    </location>
</feature>
<gene>
    <name evidence="2" type="ORF">Pfra01_000523700</name>
</gene>
<feature type="compositionally biased region" description="Basic and acidic residues" evidence="1">
    <location>
        <begin position="105"/>
        <end position="129"/>
    </location>
</feature>